<proteinExistence type="predicted"/>
<feature type="region of interest" description="Disordered" evidence="2">
    <location>
        <begin position="273"/>
        <end position="293"/>
    </location>
</feature>
<name>A0ABR4CUE8_9HELO</name>
<gene>
    <name evidence="3" type="ORF">VTL71DRAFT_10526</name>
</gene>
<keyword evidence="1" id="KW-0175">Coiled coil</keyword>
<sequence>MSGPVRRPVDLSTHKADGTIVTGESVQLQLKHACTNGTGLSLETAEILVLFRFTMVHPSISIVEGILGYKHHEDLRKLTDYITNTARTRGHQESPVHFTPNEVRIWCQNLNRAHGCGKSQSDNDGQEAHARLDGVPHEPNSRTEAAVGEHKHLESQNLSNLVESSSIVAAQNDNESVASTCSPPPPSPQDLSNSPELKSATQALTLPDPESLVSLNNTILETTGFSSLDQLRRSSSNLIPPQIRRDIEPTFPFMAKELVEEDLAKSTIEDPLERRPFLDGQTEPNREEDEVSEYPSVEFNYSRDTEEVIRERIYLLFLECYPELNSDERYSLLPNGIVEIFRARSDQFIQQGIEQEGLTANHIMTTMLNNRAEVIQVLSEKLDEMTEKNTMLAQGVKEIELTLDKKLSDAKSQAAEDLRAERGAYTKMKQTLGQKIADLEEQLQARKTDFDKAQTANTKRQTQFDSMIQKAKTKVIALNQNLDEKAAEWGVLQRDYDATLTELNELREEKRKSSDSRDKKLLNLEQELAVLRSFRPNPEFEKDNVTRAVGEATQGLKVELEKKQRQLHDKQAELNSAHEELSETQNELNLAHRALNEKSAELKEAWELVTDRVEEKDDLIKSFCCTKNPDGKNCDTCLDKEMLEYWVSTRPEVRQLERALKIERAKSDGLEGDLSRVTSLLKAIGSLVSNEIALPATD</sequence>
<evidence type="ECO:0000256" key="1">
    <source>
        <dbReference type="SAM" id="Coils"/>
    </source>
</evidence>
<evidence type="ECO:0000313" key="3">
    <source>
        <dbReference type="EMBL" id="KAL2073202.1"/>
    </source>
</evidence>
<feature type="region of interest" description="Disordered" evidence="2">
    <location>
        <begin position="173"/>
        <end position="195"/>
    </location>
</feature>
<accession>A0ABR4CUE8</accession>
<feature type="coiled-coil region" evidence="1">
    <location>
        <begin position="429"/>
        <end position="488"/>
    </location>
</feature>
<dbReference type="EMBL" id="JAZHXI010000003">
    <property type="protein sequence ID" value="KAL2073202.1"/>
    <property type="molecule type" value="Genomic_DNA"/>
</dbReference>
<dbReference type="Proteomes" id="UP001595075">
    <property type="component" value="Unassembled WGS sequence"/>
</dbReference>
<feature type="region of interest" description="Disordered" evidence="2">
    <location>
        <begin position="116"/>
        <end position="155"/>
    </location>
</feature>
<comment type="caution">
    <text evidence="3">The sequence shown here is derived from an EMBL/GenBank/DDBJ whole genome shotgun (WGS) entry which is preliminary data.</text>
</comment>
<feature type="coiled-coil region" evidence="1">
    <location>
        <begin position="553"/>
        <end position="605"/>
    </location>
</feature>
<feature type="compositionally biased region" description="Basic and acidic residues" evidence="2">
    <location>
        <begin position="126"/>
        <end position="154"/>
    </location>
</feature>
<reference evidence="3 4" key="1">
    <citation type="journal article" date="2024" name="Commun. Biol.">
        <title>Comparative genomic analysis of thermophilic fungi reveals convergent evolutionary adaptations and gene losses.</title>
        <authorList>
            <person name="Steindorff A.S."/>
            <person name="Aguilar-Pontes M.V."/>
            <person name="Robinson A.J."/>
            <person name="Andreopoulos B."/>
            <person name="LaButti K."/>
            <person name="Kuo A."/>
            <person name="Mondo S."/>
            <person name="Riley R."/>
            <person name="Otillar R."/>
            <person name="Haridas S."/>
            <person name="Lipzen A."/>
            <person name="Grimwood J."/>
            <person name="Schmutz J."/>
            <person name="Clum A."/>
            <person name="Reid I.D."/>
            <person name="Moisan M.C."/>
            <person name="Butler G."/>
            <person name="Nguyen T.T.M."/>
            <person name="Dewar K."/>
            <person name="Conant G."/>
            <person name="Drula E."/>
            <person name="Henrissat B."/>
            <person name="Hansel C."/>
            <person name="Singer S."/>
            <person name="Hutchinson M.I."/>
            <person name="de Vries R.P."/>
            <person name="Natvig D.O."/>
            <person name="Powell A.J."/>
            <person name="Tsang A."/>
            <person name="Grigoriev I.V."/>
        </authorList>
    </citation>
    <scope>NUCLEOTIDE SEQUENCE [LARGE SCALE GENOMIC DNA]</scope>
    <source>
        <strain evidence="3 4">CBS 494.80</strain>
    </source>
</reference>
<evidence type="ECO:0000313" key="4">
    <source>
        <dbReference type="Proteomes" id="UP001595075"/>
    </source>
</evidence>
<evidence type="ECO:0000256" key="2">
    <source>
        <dbReference type="SAM" id="MobiDB-lite"/>
    </source>
</evidence>
<keyword evidence="4" id="KW-1185">Reference proteome</keyword>
<protein>
    <submittedName>
        <fullName evidence="3">Uncharacterized protein</fullName>
    </submittedName>
</protein>
<organism evidence="3 4">
    <name type="scientific">Oculimacula yallundae</name>
    <dbReference type="NCBI Taxonomy" id="86028"/>
    <lineage>
        <taxon>Eukaryota</taxon>
        <taxon>Fungi</taxon>
        <taxon>Dikarya</taxon>
        <taxon>Ascomycota</taxon>
        <taxon>Pezizomycotina</taxon>
        <taxon>Leotiomycetes</taxon>
        <taxon>Helotiales</taxon>
        <taxon>Ploettnerulaceae</taxon>
        <taxon>Oculimacula</taxon>
    </lineage>
</organism>